<evidence type="ECO:0000256" key="9">
    <source>
        <dbReference type="ARBA" id="ARBA00023242"/>
    </source>
</evidence>
<comment type="caution">
    <text evidence="12">The sequence shown here is derived from an EMBL/GenBank/DDBJ whole genome shotgun (WGS) entry which is preliminary data.</text>
</comment>
<protein>
    <recommendedName>
        <fullName evidence="5">Probable RNA polymerase II nuclear localization protein SLC7A6OS</fullName>
    </recommendedName>
</protein>
<evidence type="ECO:0000256" key="10">
    <source>
        <dbReference type="SAM" id="MobiDB-lite"/>
    </source>
</evidence>
<sequence length="202" mass="23267">MCRLYDVVRVDVEEQEVEVQKEKSRDTDLDDHMMMAQYLPLLRDVLPSAAVEIESDIHDFMSKKQASSCGYVYDFYAVNEDVNMMEGDSEIPFPLVQVNDDDEFYDGPDDSEYETDDSNAENNPLNDYPEEEISEDEDDEVTSRSSDEKSEGESTTSGSQSEELENKSQVSMEYGELYDWMNDADQYSEDELHSEGDDESFY</sequence>
<dbReference type="EMBL" id="BMAC01000020">
    <property type="protein sequence ID" value="GFP80552.1"/>
    <property type="molecule type" value="Genomic_DNA"/>
</dbReference>
<dbReference type="GO" id="GO:0005737">
    <property type="term" value="C:cytoplasm"/>
    <property type="evidence" value="ECO:0007669"/>
    <property type="project" value="UniProtKB-SubCell"/>
</dbReference>
<organism evidence="12 13">
    <name type="scientific">Phtheirospermum japonicum</name>
    <dbReference type="NCBI Taxonomy" id="374723"/>
    <lineage>
        <taxon>Eukaryota</taxon>
        <taxon>Viridiplantae</taxon>
        <taxon>Streptophyta</taxon>
        <taxon>Embryophyta</taxon>
        <taxon>Tracheophyta</taxon>
        <taxon>Spermatophyta</taxon>
        <taxon>Magnoliopsida</taxon>
        <taxon>eudicotyledons</taxon>
        <taxon>Gunneridae</taxon>
        <taxon>Pentapetalae</taxon>
        <taxon>asterids</taxon>
        <taxon>lamiids</taxon>
        <taxon>Lamiales</taxon>
        <taxon>Orobanchaceae</taxon>
        <taxon>Orobanchaceae incertae sedis</taxon>
        <taxon>Phtheirospermum</taxon>
    </lineage>
</organism>
<evidence type="ECO:0000256" key="5">
    <source>
        <dbReference type="ARBA" id="ARBA00017036"/>
    </source>
</evidence>
<keyword evidence="7" id="KW-0963">Cytoplasm</keyword>
<evidence type="ECO:0000256" key="7">
    <source>
        <dbReference type="ARBA" id="ARBA00022490"/>
    </source>
</evidence>
<dbReference type="Pfam" id="PF08574">
    <property type="entry name" value="Iwr1"/>
    <property type="match status" value="1"/>
</dbReference>
<keyword evidence="13" id="KW-1185">Reference proteome</keyword>
<comment type="similarity">
    <text evidence="4">Belongs to the IWR1/SLC7A6OS family.</text>
</comment>
<gene>
    <name evidence="12" type="ORF">PHJA_000198600</name>
</gene>
<dbReference type="PANTHER" id="PTHR31196">
    <property type="entry name" value="RNA POLYMERASE II NUCLEAR LOCALIZATION PROTEIN SLC7A6OS-RELATED"/>
    <property type="match status" value="1"/>
</dbReference>
<keyword evidence="8" id="KW-0653">Protein transport</keyword>
<feature type="compositionally biased region" description="Basic and acidic residues" evidence="10">
    <location>
        <begin position="141"/>
        <end position="152"/>
    </location>
</feature>
<evidence type="ECO:0000313" key="13">
    <source>
        <dbReference type="Proteomes" id="UP000653305"/>
    </source>
</evidence>
<name>A0A830B4L4_9LAMI</name>
<evidence type="ECO:0000256" key="6">
    <source>
        <dbReference type="ARBA" id="ARBA00022448"/>
    </source>
</evidence>
<dbReference type="GO" id="GO:0005634">
    <property type="term" value="C:nucleus"/>
    <property type="evidence" value="ECO:0007669"/>
    <property type="project" value="UniProtKB-SubCell"/>
</dbReference>
<dbReference type="InterPro" id="IPR040218">
    <property type="entry name" value="SLC7A6OS"/>
</dbReference>
<evidence type="ECO:0000256" key="3">
    <source>
        <dbReference type="ARBA" id="ARBA00004496"/>
    </source>
</evidence>
<evidence type="ECO:0000256" key="1">
    <source>
        <dbReference type="ARBA" id="ARBA00003202"/>
    </source>
</evidence>
<comment type="subcellular location">
    <subcellularLocation>
        <location evidence="3">Cytoplasm</location>
    </subcellularLocation>
    <subcellularLocation>
        <location evidence="2">Nucleus</location>
    </subcellularLocation>
</comment>
<feature type="compositionally biased region" description="Acidic residues" evidence="10">
    <location>
        <begin position="99"/>
        <end position="119"/>
    </location>
</feature>
<dbReference type="GO" id="GO:0015031">
    <property type="term" value="P:protein transport"/>
    <property type="evidence" value="ECO:0007669"/>
    <property type="project" value="UniProtKB-KW"/>
</dbReference>
<evidence type="ECO:0000256" key="8">
    <source>
        <dbReference type="ARBA" id="ARBA00022927"/>
    </source>
</evidence>
<feature type="compositionally biased region" description="Acidic residues" evidence="10">
    <location>
        <begin position="128"/>
        <end position="140"/>
    </location>
</feature>
<dbReference type="PANTHER" id="PTHR31196:SF2">
    <property type="entry name" value="RNA POLYMERASE II NUCLEAR LOCALIZATION PROTEIN SLC7A6OS-RELATED"/>
    <property type="match status" value="1"/>
</dbReference>
<dbReference type="AlphaFoldDB" id="A0A830B4L4"/>
<dbReference type="Proteomes" id="UP000653305">
    <property type="component" value="Unassembled WGS sequence"/>
</dbReference>
<evidence type="ECO:0000259" key="11">
    <source>
        <dbReference type="Pfam" id="PF08574"/>
    </source>
</evidence>
<reference evidence="12" key="1">
    <citation type="submission" date="2020-07" db="EMBL/GenBank/DDBJ databases">
        <title>Ethylene signaling mediates host invasion by parasitic plants.</title>
        <authorList>
            <person name="Yoshida S."/>
        </authorList>
    </citation>
    <scope>NUCLEOTIDE SEQUENCE</scope>
    <source>
        <strain evidence="12">Okayama</strain>
    </source>
</reference>
<dbReference type="InterPro" id="IPR013883">
    <property type="entry name" value="TF_Iwr1_dom"/>
</dbReference>
<dbReference type="OrthoDB" id="6255506at2759"/>
<feature type="domain" description="Transcription factor Iwr1" evidence="11">
    <location>
        <begin position="71"/>
        <end position="132"/>
    </location>
</feature>
<evidence type="ECO:0000313" key="12">
    <source>
        <dbReference type="EMBL" id="GFP80552.1"/>
    </source>
</evidence>
<feature type="region of interest" description="Disordered" evidence="10">
    <location>
        <begin position="99"/>
        <end position="202"/>
    </location>
</feature>
<evidence type="ECO:0000256" key="2">
    <source>
        <dbReference type="ARBA" id="ARBA00004123"/>
    </source>
</evidence>
<evidence type="ECO:0000256" key="4">
    <source>
        <dbReference type="ARBA" id="ARBA00010218"/>
    </source>
</evidence>
<proteinExistence type="inferred from homology"/>
<accession>A0A830B4L4</accession>
<comment type="function">
    <text evidence="1">Directs RNA polymerase II nuclear import.</text>
</comment>
<keyword evidence="9" id="KW-0539">Nucleus</keyword>
<keyword evidence="6" id="KW-0813">Transport</keyword>